<evidence type="ECO:0000313" key="11">
    <source>
        <dbReference type="Proteomes" id="UP001181693"/>
    </source>
</evidence>
<dbReference type="Pfam" id="PF05837">
    <property type="entry name" value="CENP-H"/>
    <property type="match status" value="1"/>
</dbReference>
<evidence type="ECO:0000313" key="10">
    <source>
        <dbReference type="EMBL" id="DBA23517.1"/>
    </source>
</evidence>
<dbReference type="Proteomes" id="UP001181693">
    <property type="component" value="Unassembled WGS sequence"/>
</dbReference>
<sequence length="140" mass="16451">MQIFYSIQNKILEKNADSELLKKNINHSMDIASLILREQKESRAMEKRLSEIKEKRMVLKENSTALMSELQSIVDELRLQNEPKEQKLKKIYGYVQKEMDATFILQNIFQRLVHASQVNWVEDPKLRDAVIKAGKNLLCF</sequence>
<feature type="domain" description="Centromere protein H C-terminal" evidence="9">
    <location>
        <begin position="6"/>
        <end position="133"/>
    </location>
</feature>
<keyword evidence="8" id="KW-0175">Coiled coil</keyword>
<dbReference type="AlphaFoldDB" id="A0AAV3AAK3"/>
<evidence type="ECO:0000256" key="1">
    <source>
        <dbReference type="ARBA" id="ARBA00004123"/>
    </source>
</evidence>
<evidence type="ECO:0000256" key="6">
    <source>
        <dbReference type="ARBA" id="ARBA00023328"/>
    </source>
</evidence>
<name>A0AAV3AAK3_PYXAD</name>
<protein>
    <recommendedName>
        <fullName evidence="9">Centromere protein H C-terminal domain-containing protein</fullName>
    </recommendedName>
</protein>
<dbReference type="PANTHER" id="PTHR48122:SF1">
    <property type="entry name" value="CENTROMERE PROTEIN H"/>
    <property type="match status" value="1"/>
</dbReference>
<evidence type="ECO:0000256" key="8">
    <source>
        <dbReference type="SAM" id="Coils"/>
    </source>
</evidence>
<evidence type="ECO:0000259" key="9">
    <source>
        <dbReference type="Pfam" id="PF05837"/>
    </source>
</evidence>
<dbReference type="EMBL" id="DYDO01000006">
    <property type="protein sequence ID" value="DBA23517.1"/>
    <property type="molecule type" value="Genomic_DNA"/>
</dbReference>
<evidence type="ECO:0000256" key="3">
    <source>
        <dbReference type="ARBA" id="ARBA00022454"/>
    </source>
</evidence>
<dbReference type="GO" id="GO:0043515">
    <property type="term" value="F:kinetochore binding"/>
    <property type="evidence" value="ECO:0007669"/>
    <property type="project" value="TreeGrafter"/>
</dbReference>
<dbReference type="InterPro" id="IPR040034">
    <property type="entry name" value="CENP-H"/>
</dbReference>
<keyword evidence="11" id="KW-1185">Reference proteome</keyword>
<keyword evidence="6" id="KW-0137">Centromere</keyword>
<keyword evidence="5" id="KW-0539">Nucleus</keyword>
<proteinExistence type="inferred from homology"/>
<comment type="caution">
    <text evidence="10">The sequence shown here is derived from an EMBL/GenBank/DDBJ whole genome shotgun (WGS) entry which is preliminary data.</text>
</comment>
<gene>
    <name evidence="10" type="ORF">GDO54_014426</name>
</gene>
<evidence type="ECO:0000256" key="4">
    <source>
        <dbReference type="ARBA" id="ARBA00022838"/>
    </source>
</evidence>
<organism evidence="10 11">
    <name type="scientific">Pyxicephalus adspersus</name>
    <name type="common">African bullfrog</name>
    <dbReference type="NCBI Taxonomy" id="30357"/>
    <lineage>
        <taxon>Eukaryota</taxon>
        <taxon>Metazoa</taxon>
        <taxon>Chordata</taxon>
        <taxon>Craniata</taxon>
        <taxon>Vertebrata</taxon>
        <taxon>Euteleostomi</taxon>
        <taxon>Amphibia</taxon>
        <taxon>Batrachia</taxon>
        <taxon>Anura</taxon>
        <taxon>Neobatrachia</taxon>
        <taxon>Ranoidea</taxon>
        <taxon>Pyxicephalidae</taxon>
        <taxon>Pyxicephalinae</taxon>
        <taxon>Pyxicephalus</taxon>
    </lineage>
</organism>
<reference evidence="10" key="1">
    <citation type="thesis" date="2020" institute="ProQuest LLC" country="789 East Eisenhower Parkway, Ann Arbor, MI, USA">
        <title>Comparative Genomics and Chromosome Evolution.</title>
        <authorList>
            <person name="Mudd A.B."/>
        </authorList>
    </citation>
    <scope>NUCLEOTIDE SEQUENCE</scope>
    <source>
        <strain evidence="10">1538</strain>
        <tissue evidence="10">Blood</tissue>
    </source>
</reference>
<comment type="subcellular location">
    <subcellularLocation>
        <location evidence="2">Chromosome</location>
        <location evidence="2">Centromere</location>
        <location evidence="2">Kinetochore</location>
    </subcellularLocation>
    <subcellularLocation>
        <location evidence="1">Nucleus</location>
    </subcellularLocation>
</comment>
<dbReference type="GO" id="GO:0007059">
    <property type="term" value="P:chromosome segregation"/>
    <property type="evidence" value="ECO:0007669"/>
    <property type="project" value="TreeGrafter"/>
</dbReference>
<evidence type="ECO:0000256" key="5">
    <source>
        <dbReference type="ARBA" id="ARBA00023242"/>
    </source>
</evidence>
<comment type="similarity">
    <text evidence="7">Belongs to the CENP-H/MCM16 family.</text>
</comment>
<keyword evidence="3" id="KW-0158">Chromosome</keyword>
<evidence type="ECO:0000256" key="2">
    <source>
        <dbReference type="ARBA" id="ARBA00004629"/>
    </source>
</evidence>
<dbReference type="PANTHER" id="PTHR48122">
    <property type="entry name" value="CENTROMERE PROTEIN H"/>
    <property type="match status" value="1"/>
</dbReference>
<feature type="coiled-coil region" evidence="8">
    <location>
        <begin position="35"/>
        <end position="62"/>
    </location>
</feature>
<dbReference type="GO" id="GO:0000776">
    <property type="term" value="C:kinetochore"/>
    <property type="evidence" value="ECO:0007669"/>
    <property type="project" value="UniProtKB-KW"/>
</dbReference>
<dbReference type="InterPro" id="IPR008426">
    <property type="entry name" value="CENP-H_C"/>
</dbReference>
<evidence type="ECO:0000256" key="7">
    <source>
        <dbReference type="ARBA" id="ARBA00025735"/>
    </source>
</evidence>
<keyword evidence="4" id="KW-0995">Kinetochore</keyword>
<dbReference type="GO" id="GO:0007052">
    <property type="term" value="P:mitotic spindle organization"/>
    <property type="evidence" value="ECO:0007669"/>
    <property type="project" value="TreeGrafter"/>
</dbReference>
<dbReference type="GO" id="GO:0005634">
    <property type="term" value="C:nucleus"/>
    <property type="evidence" value="ECO:0007669"/>
    <property type="project" value="UniProtKB-SubCell"/>
</dbReference>
<dbReference type="GO" id="GO:0051382">
    <property type="term" value="P:kinetochore assembly"/>
    <property type="evidence" value="ECO:0007669"/>
    <property type="project" value="InterPro"/>
</dbReference>
<accession>A0AAV3AAK3</accession>